<sequence length="71" mass="8103">MGMKGKVIQIMPAPSNLYATYNMTKEEHLNVLCLALTDQGEILVMDMDDDGFIEESRKAECFKQFKWKIGS</sequence>
<evidence type="ECO:0000313" key="2">
    <source>
        <dbReference type="Proteomes" id="UP000183954"/>
    </source>
</evidence>
<protein>
    <submittedName>
        <fullName evidence="1">Uncharacterized protein</fullName>
    </submittedName>
</protein>
<proteinExistence type="predicted"/>
<dbReference type="STRING" id="1121420.SAMN02746098_01625"/>
<reference evidence="2" key="1">
    <citation type="submission" date="2016-11" db="EMBL/GenBank/DDBJ databases">
        <authorList>
            <person name="Varghese N."/>
            <person name="Submissions S."/>
        </authorList>
    </citation>
    <scope>NUCLEOTIDE SEQUENCE [LARGE SCALE GENOMIC DNA]</scope>
    <source>
        <strain evidence="2">DSM 15449</strain>
    </source>
</reference>
<keyword evidence="2" id="KW-1185">Reference proteome</keyword>
<accession>A0A1M5WHU9</accession>
<organism evidence="1 2">
    <name type="scientific">Desulfosporosinus lacus DSM 15449</name>
    <dbReference type="NCBI Taxonomy" id="1121420"/>
    <lineage>
        <taxon>Bacteria</taxon>
        <taxon>Bacillati</taxon>
        <taxon>Bacillota</taxon>
        <taxon>Clostridia</taxon>
        <taxon>Eubacteriales</taxon>
        <taxon>Desulfitobacteriaceae</taxon>
        <taxon>Desulfosporosinus</taxon>
    </lineage>
</organism>
<dbReference type="AlphaFoldDB" id="A0A1M5WHU9"/>
<evidence type="ECO:0000313" key="1">
    <source>
        <dbReference type="EMBL" id="SHH87055.1"/>
    </source>
</evidence>
<gene>
    <name evidence="1" type="ORF">SAMN02746098_01625</name>
</gene>
<dbReference type="EMBL" id="FQXJ01000005">
    <property type="protein sequence ID" value="SHH87055.1"/>
    <property type="molecule type" value="Genomic_DNA"/>
</dbReference>
<dbReference type="Proteomes" id="UP000183954">
    <property type="component" value="Unassembled WGS sequence"/>
</dbReference>
<name>A0A1M5WHU9_9FIRM</name>